<feature type="compositionally biased region" description="Polar residues" evidence="1">
    <location>
        <begin position="10"/>
        <end position="22"/>
    </location>
</feature>
<evidence type="ECO:0000313" key="2">
    <source>
        <dbReference type="EMBL" id="MPC23671.1"/>
    </source>
</evidence>
<name>A0A5B7DPU8_PORTR</name>
<organism evidence="2 3">
    <name type="scientific">Portunus trituberculatus</name>
    <name type="common">Swimming crab</name>
    <name type="synonym">Neptunus trituberculatus</name>
    <dbReference type="NCBI Taxonomy" id="210409"/>
    <lineage>
        <taxon>Eukaryota</taxon>
        <taxon>Metazoa</taxon>
        <taxon>Ecdysozoa</taxon>
        <taxon>Arthropoda</taxon>
        <taxon>Crustacea</taxon>
        <taxon>Multicrustacea</taxon>
        <taxon>Malacostraca</taxon>
        <taxon>Eumalacostraca</taxon>
        <taxon>Eucarida</taxon>
        <taxon>Decapoda</taxon>
        <taxon>Pleocyemata</taxon>
        <taxon>Brachyura</taxon>
        <taxon>Eubrachyura</taxon>
        <taxon>Portunoidea</taxon>
        <taxon>Portunidae</taxon>
        <taxon>Portuninae</taxon>
        <taxon>Portunus</taxon>
    </lineage>
</organism>
<reference evidence="2 3" key="1">
    <citation type="submission" date="2019-05" db="EMBL/GenBank/DDBJ databases">
        <title>Another draft genome of Portunus trituberculatus and its Hox gene families provides insights of decapod evolution.</title>
        <authorList>
            <person name="Jeong J.-H."/>
            <person name="Song I."/>
            <person name="Kim S."/>
            <person name="Choi T."/>
            <person name="Kim D."/>
            <person name="Ryu S."/>
            <person name="Kim W."/>
        </authorList>
    </citation>
    <scope>NUCLEOTIDE SEQUENCE [LARGE SCALE GENOMIC DNA]</scope>
    <source>
        <tissue evidence="2">Muscle</tissue>
    </source>
</reference>
<gene>
    <name evidence="2" type="ORF">E2C01_016730</name>
</gene>
<evidence type="ECO:0000256" key="1">
    <source>
        <dbReference type="SAM" id="MobiDB-lite"/>
    </source>
</evidence>
<feature type="compositionally biased region" description="Acidic residues" evidence="1">
    <location>
        <begin position="29"/>
        <end position="39"/>
    </location>
</feature>
<dbReference type="EMBL" id="VSRR010001238">
    <property type="protein sequence ID" value="MPC23671.1"/>
    <property type="molecule type" value="Genomic_DNA"/>
</dbReference>
<dbReference type="Proteomes" id="UP000324222">
    <property type="component" value="Unassembled WGS sequence"/>
</dbReference>
<accession>A0A5B7DPU8</accession>
<proteinExistence type="predicted"/>
<dbReference type="AlphaFoldDB" id="A0A5B7DPU8"/>
<comment type="caution">
    <text evidence="2">The sequence shown here is derived from an EMBL/GenBank/DDBJ whole genome shotgun (WGS) entry which is preliminary data.</text>
</comment>
<sequence length="59" mass="6726">MAVRIRSRCTRNTQSNPKLSVTSDKEQQQDEEEEKEESEQGALVSHLPPLHRLIIATLP</sequence>
<protein>
    <submittedName>
        <fullName evidence="2">Uncharacterized protein</fullName>
    </submittedName>
</protein>
<feature type="region of interest" description="Disordered" evidence="1">
    <location>
        <begin position="1"/>
        <end position="46"/>
    </location>
</feature>
<evidence type="ECO:0000313" key="3">
    <source>
        <dbReference type="Proteomes" id="UP000324222"/>
    </source>
</evidence>
<keyword evidence="3" id="KW-1185">Reference proteome</keyword>